<protein>
    <recommendedName>
        <fullName evidence="1">glutathione transferase</fullName>
        <ecNumber evidence="1">2.5.1.18</ecNumber>
    </recommendedName>
</protein>
<dbReference type="Gene3D" id="1.20.1050.10">
    <property type="match status" value="1"/>
</dbReference>
<dbReference type="Proteomes" id="UP001075354">
    <property type="component" value="Chromosome 13"/>
</dbReference>
<keyword evidence="8" id="KW-1185">Reference proteome</keyword>
<dbReference type="InterPro" id="IPR004045">
    <property type="entry name" value="Glutathione_S-Trfase_N"/>
</dbReference>
<dbReference type="InterPro" id="IPR040079">
    <property type="entry name" value="Glutathione_S-Trfase"/>
</dbReference>
<gene>
    <name evidence="7" type="ORF">ONE63_003424</name>
</gene>
<evidence type="ECO:0000256" key="3">
    <source>
        <dbReference type="ARBA" id="ARBA00038317"/>
    </source>
</evidence>
<dbReference type="GO" id="GO:0004364">
    <property type="term" value="F:glutathione transferase activity"/>
    <property type="evidence" value="ECO:0007669"/>
    <property type="project" value="UniProtKB-EC"/>
</dbReference>
<dbReference type="GO" id="GO:0006749">
    <property type="term" value="P:glutathione metabolic process"/>
    <property type="evidence" value="ECO:0007669"/>
    <property type="project" value="TreeGrafter"/>
</dbReference>
<sequence>MPDKYTLHYFNGTALGEPIRYLLAFGKFDWEDVRYKCDLGQDKGFLAPFGQLPFLEINGKAYAQCTAISRYLGSLVGLSGRDALENLAIDMAVDTFHDLRLRIVSWAYDFNLESKAAKKGPLMTEQIPFYMKKLEQLVKDNDGYVANGRLSWGDLLFAAPFKYLNVLVGFDLLEPYPTLKQLVQEVEAIPQIAEYLAKRPATTF</sequence>
<dbReference type="InterPro" id="IPR050213">
    <property type="entry name" value="GST_superfamily"/>
</dbReference>
<dbReference type="InterPro" id="IPR004046">
    <property type="entry name" value="GST_C"/>
</dbReference>
<dbReference type="InterPro" id="IPR010987">
    <property type="entry name" value="Glutathione-S-Trfase_C-like"/>
</dbReference>
<dbReference type="InterPro" id="IPR036249">
    <property type="entry name" value="Thioredoxin-like_sf"/>
</dbReference>
<dbReference type="SUPFAM" id="SSF52833">
    <property type="entry name" value="Thioredoxin-like"/>
    <property type="match status" value="1"/>
</dbReference>
<dbReference type="AlphaFoldDB" id="A0AAV7XD98"/>
<keyword evidence="2" id="KW-0808">Transferase</keyword>
<dbReference type="CDD" id="cd03039">
    <property type="entry name" value="GST_N_Sigma_like"/>
    <property type="match status" value="1"/>
</dbReference>
<dbReference type="Pfam" id="PF14497">
    <property type="entry name" value="GST_C_3"/>
    <property type="match status" value="1"/>
</dbReference>
<evidence type="ECO:0000259" key="6">
    <source>
        <dbReference type="PROSITE" id="PS50405"/>
    </source>
</evidence>
<feature type="domain" description="GST N-terminal" evidence="5">
    <location>
        <begin position="3"/>
        <end position="80"/>
    </location>
</feature>
<reference evidence="7" key="1">
    <citation type="submission" date="2022-12" db="EMBL/GenBank/DDBJ databases">
        <title>Chromosome-level genome assembly of the bean flower thrips Megalurothrips usitatus.</title>
        <authorList>
            <person name="Ma L."/>
            <person name="Liu Q."/>
            <person name="Li H."/>
            <person name="Cai W."/>
        </authorList>
    </citation>
    <scope>NUCLEOTIDE SEQUENCE</scope>
    <source>
        <strain evidence="7">Cailab_2022a</strain>
    </source>
</reference>
<dbReference type="SFLD" id="SFLDS00019">
    <property type="entry name" value="Glutathione_Transferase_(cytos"/>
    <property type="match status" value="1"/>
</dbReference>
<comment type="similarity">
    <text evidence="3">Belongs to the GST superfamily. Sigma family.</text>
</comment>
<dbReference type="SUPFAM" id="SSF47616">
    <property type="entry name" value="GST C-terminal domain-like"/>
    <property type="match status" value="1"/>
</dbReference>
<dbReference type="PROSITE" id="PS50404">
    <property type="entry name" value="GST_NTER"/>
    <property type="match status" value="1"/>
</dbReference>
<dbReference type="PANTHER" id="PTHR11571">
    <property type="entry name" value="GLUTATHIONE S-TRANSFERASE"/>
    <property type="match status" value="1"/>
</dbReference>
<dbReference type="Pfam" id="PF02798">
    <property type="entry name" value="GST_N"/>
    <property type="match status" value="1"/>
</dbReference>
<evidence type="ECO:0000256" key="4">
    <source>
        <dbReference type="ARBA" id="ARBA00047960"/>
    </source>
</evidence>
<accession>A0AAV7XD98</accession>
<dbReference type="SFLD" id="SFLDG00363">
    <property type="entry name" value="AMPS_(cytGST):_Alpha-__Mu-__Pi"/>
    <property type="match status" value="1"/>
</dbReference>
<name>A0AAV7XD98_9NEOP</name>
<dbReference type="InterPro" id="IPR036282">
    <property type="entry name" value="Glutathione-S-Trfase_C_sf"/>
</dbReference>
<evidence type="ECO:0000256" key="1">
    <source>
        <dbReference type="ARBA" id="ARBA00012452"/>
    </source>
</evidence>
<dbReference type="EMBL" id="JAPTSV010000013">
    <property type="protein sequence ID" value="KAJ1521789.1"/>
    <property type="molecule type" value="Genomic_DNA"/>
</dbReference>
<dbReference type="PROSITE" id="PS50405">
    <property type="entry name" value="GST_CTER"/>
    <property type="match status" value="1"/>
</dbReference>
<dbReference type="Gene3D" id="3.40.30.10">
    <property type="entry name" value="Glutaredoxin"/>
    <property type="match status" value="1"/>
</dbReference>
<organism evidence="7 8">
    <name type="scientific">Megalurothrips usitatus</name>
    <name type="common">bean blossom thrips</name>
    <dbReference type="NCBI Taxonomy" id="439358"/>
    <lineage>
        <taxon>Eukaryota</taxon>
        <taxon>Metazoa</taxon>
        <taxon>Ecdysozoa</taxon>
        <taxon>Arthropoda</taxon>
        <taxon>Hexapoda</taxon>
        <taxon>Insecta</taxon>
        <taxon>Pterygota</taxon>
        <taxon>Neoptera</taxon>
        <taxon>Paraneoptera</taxon>
        <taxon>Thysanoptera</taxon>
        <taxon>Terebrantia</taxon>
        <taxon>Thripoidea</taxon>
        <taxon>Thripidae</taxon>
        <taxon>Megalurothrips</taxon>
    </lineage>
</organism>
<evidence type="ECO:0000313" key="7">
    <source>
        <dbReference type="EMBL" id="KAJ1521789.1"/>
    </source>
</evidence>
<feature type="domain" description="GST C-terminal" evidence="6">
    <location>
        <begin position="82"/>
        <end position="204"/>
    </location>
</feature>
<comment type="caution">
    <text evidence="7">The sequence shown here is derived from an EMBL/GenBank/DDBJ whole genome shotgun (WGS) entry which is preliminary data.</text>
</comment>
<comment type="catalytic activity">
    <reaction evidence="4">
        <text>RX + glutathione = an S-substituted glutathione + a halide anion + H(+)</text>
        <dbReference type="Rhea" id="RHEA:16437"/>
        <dbReference type="ChEBI" id="CHEBI:15378"/>
        <dbReference type="ChEBI" id="CHEBI:16042"/>
        <dbReference type="ChEBI" id="CHEBI:17792"/>
        <dbReference type="ChEBI" id="CHEBI:57925"/>
        <dbReference type="ChEBI" id="CHEBI:90779"/>
        <dbReference type="EC" id="2.5.1.18"/>
    </reaction>
</comment>
<dbReference type="CDD" id="cd03192">
    <property type="entry name" value="GST_C_Sigma_like"/>
    <property type="match status" value="1"/>
</dbReference>
<dbReference type="PANTHER" id="PTHR11571:SF224">
    <property type="entry name" value="HEMATOPOIETIC PROSTAGLANDIN D SYNTHASE"/>
    <property type="match status" value="1"/>
</dbReference>
<evidence type="ECO:0000256" key="2">
    <source>
        <dbReference type="ARBA" id="ARBA00022679"/>
    </source>
</evidence>
<proteinExistence type="inferred from homology"/>
<evidence type="ECO:0000313" key="8">
    <source>
        <dbReference type="Proteomes" id="UP001075354"/>
    </source>
</evidence>
<evidence type="ECO:0000259" key="5">
    <source>
        <dbReference type="PROSITE" id="PS50404"/>
    </source>
</evidence>
<dbReference type="SFLD" id="SFLDG01205">
    <property type="entry name" value="AMPS.1"/>
    <property type="match status" value="1"/>
</dbReference>
<dbReference type="FunFam" id="1.20.1050.10:FF:000030">
    <property type="entry name" value="Glutathione S-transferase S1"/>
    <property type="match status" value="1"/>
</dbReference>
<dbReference type="EC" id="2.5.1.18" evidence="1"/>